<dbReference type="InterPro" id="IPR013517">
    <property type="entry name" value="FG-GAP"/>
</dbReference>
<gene>
    <name evidence="3" type="ORF">EYB31_34285</name>
</gene>
<keyword evidence="4" id="KW-1185">Reference proteome</keyword>
<keyword evidence="2" id="KW-0472">Membrane</keyword>
<evidence type="ECO:0000256" key="1">
    <source>
        <dbReference type="ARBA" id="ARBA00022729"/>
    </source>
</evidence>
<dbReference type="Pfam" id="PF10096">
    <property type="entry name" value="DUF2334"/>
    <property type="match status" value="1"/>
</dbReference>
<name>A0A4Q9DIK3_9BACL</name>
<keyword evidence="2" id="KW-0812">Transmembrane</keyword>
<dbReference type="SUPFAM" id="SSF88713">
    <property type="entry name" value="Glycoside hydrolase/deacetylase"/>
    <property type="match status" value="1"/>
</dbReference>
<feature type="transmembrane region" description="Helical" evidence="2">
    <location>
        <begin position="12"/>
        <end position="31"/>
    </location>
</feature>
<protein>
    <submittedName>
        <fullName evidence="3">DUF2334 domain-containing protein</fullName>
    </submittedName>
</protein>
<evidence type="ECO:0000256" key="2">
    <source>
        <dbReference type="SAM" id="Phobius"/>
    </source>
</evidence>
<dbReference type="InterPro" id="IPR011330">
    <property type="entry name" value="Glyco_hydro/deAcase_b/a-brl"/>
</dbReference>
<proteinExistence type="predicted"/>
<dbReference type="InterPro" id="IPR018763">
    <property type="entry name" value="DUF2334"/>
</dbReference>
<dbReference type="Pfam" id="PF13517">
    <property type="entry name" value="FG-GAP_3"/>
    <property type="match status" value="1"/>
</dbReference>
<dbReference type="EMBL" id="SIRE01000034">
    <property type="protein sequence ID" value="TBL70081.1"/>
    <property type="molecule type" value="Genomic_DNA"/>
</dbReference>
<dbReference type="InterPro" id="IPR028994">
    <property type="entry name" value="Integrin_alpha_N"/>
</dbReference>
<dbReference type="SUPFAM" id="SSF69318">
    <property type="entry name" value="Integrin alpha N-terminal domain"/>
    <property type="match status" value="1"/>
</dbReference>
<keyword evidence="2" id="KW-1133">Transmembrane helix</keyword>
<organism evidence="3 4">
    <name type="scientific">Paenibacillus thalictri</name>
    <dbReference type="NCBI Taxonomy" id="2527873"/>
    <lineage>
        <taxon>Bacteria</taxon>
        <taxon>Bacillati</taxon>
        <taxon>Bacillota</taxon>
        <taxon>Bacilli</taxon>
        <taxon>Bacillales</taxon>
        <taxon>Paenibacillaceae</taxon>
        <taxon>Paenibacillus</taxon>
    </lineage>
</organism>
<dbReference type="Proteomes" id="UP000293142">
    <property type="component" value="Unassembled WGS sequence"/>
</dbReference>
<dbReference type="RefSeq" id="WP_131018105.1">
    <property type="nucleotide sequence ID" value="NZ_SIRE01000034.1"/>
</dbReference>
<accession>A0A4Q9DIK3</accession>
<dbReference type="AlphaFoldDB" id="A0A4Q9DIK3"/>
<reference evidence="3 4" key="1">
    <citation type="submission" date="2019-02" db="EMBL/GenBank/DDBJ databases">
        <title>Paenibacillus sp. nov., isolated from surface-sterilized tissue of Thalictrum simplex L.</title>
        <authorList>
            <person name="Tuo L."/>
        </authorList>
    </citation>
    <scope>NUCLEOTIDE SEQUENCE [LARGE SCALE GENOMIC DNA]</scope>
    <source>
        <strain evidence="3 4">N2SHLJ1</strain>
    </source>
</reference>
<keyword evidence="1" id="KW-0732">Signal</keyword>
<evidence type="ECO:0000313" key="3">
    <source>
        <dbReference type="EMBL" id="TBL70081.1"/>
    </source>
</evidence>
<sequence length="635" mass="70985">MFKIGISRIRWIRYLLSGCIIVLLFTAYRIITVEGEPIMPKFVLMRLEDIGPGGQYATMDDLGKLRAVLEFLQNNHAAFHLAVIPRWIDYPAEGGKYDVSLDQKDNAYVRAFNRLLHQAQQNGAVVGMHGYTHQVGNARRADGHQESGIGNEFNSPGDNETMSAAFAKPRMLEGLRIMESAGFHPTFWEAPHYRSTSEQDAMFRNYFGLNYQAEVQNHRSAPAVFYMNQRNTGYGVPTLGSVYVPTPFDYIAYNKDERVILDRLGKTNNINSFFYHPFLEFKQLIPVTDDEGRPVIRDGLPEYAYPVQEKTNLQKLLAGLKAKDYRMYTIHDYVPFTPAQSVVVGSSKEAKLAVGDVTGDKQADLVRWDTASGDITVVPCDYKRARNEQQPQPQKWARIPYANGAAMTLYDTNGSGISDLYVFQPSGKLEVYTANGAKFVSGRSWAVPPGEWNQISVQKQPNGDVLVAALSQDRTQLGGVWLSKGAAQPLKPYLFRTAIKTLPVVHPLADGAAGVFISKKDTVGGLQLTVDTAALAWKMQKLEFNVPEENGEIRFGDFNGDGLEDILRWDAANMRYTVYLRNENGEYRLLSTFGPWGKSGQRLLIADFDGNGKMDIGIFGSQDPYLDIALSFESI</sequence>
<comment type="caution">
    <text evidence="3">The sequence shown here is derived from an EMBL/GenBank/DDBJ whole genome shotgun (WGS) entry which is preliminary data.</text>
</comment>
<evidence type="ECO:0000313" key="4">
    <source>
        <dbReference type="Proteomes" id="UP000293142"/>
    </source>
</evidence>
<dbReference type="OrthoDB" id="2339428at2"/>
<dbReference type="GO" id="GO:0005975">
    <property type="term" value="P:carbohydrate metabolic process"/>
    <property type="evidence" value="ECO:0007669"/>
    <property type="project" value="InterPro"/>
</dbReference>